<protein>
    <submittedName>
        <fullName evidence="2">Uncharacterized protein</fullName>
    </submittedName>
</protein>
<comment type="caution">
    <text evidence="2">The sequence shown here is derived from an EMBL/GenBank/DDBJ whole genome shotgun (WGS) entry which is preliminary data.</text>
</comment>
<reference evidence="2 3" key="1">
    <citation type="journal article" date="2020" name="Genome Biol. Evol.">
        <title>Comparative genomics of Sclerotiniaceae.</title>
        <authorList>
            <person name="Valero Jimenez C.A."/>
            <person name="Steentjes M."/>
            <person name="Scholten O.E."/>
            <person name="Van Kan J.A.L."/>
        </authorList>
    </citation>
    <scope>NUCLEOTIDE SEQUENCE [LARGE SCALE GENOMIC DNA]</scope>
    <source>
        <strain evidence="2 3">MUCL 94</strain>
    </source>
</reference>
<dbReference type="Proteomes" id="UP000710849">
    <property type="component" value="Unassembled WGS sequence"/>
</dbReference>
<dbReference type="AlphaFoldDB" id="A0A9P5IQ31"/>
<dbReference type="EMBL" id="RCSW01000010">
    <property type="protein sequence ID" value="KAF7943742.1"/>
    <property type="molecule type" value="Genomic_DNA"/>
</dbReference>
<organism evidence="2 3">
    <name type="scientific">Botrytis byssoidea</name>
    <dbReference type="NCBI Taxonomy" id="139641"/>
    <lineage>
        <taxon>Eukaryota</taxon>
        <taxon>Fungi</taxon>
        <taxon>Dikarya</taxon>
        <taxon>Ascomycota</taxon>
        <taxon>Pezizomycotina</taxon>
        <taxon>Leotiomycetes</taxon>
        <taxon>Helotiales</taxon>
        <taxon>Sclerotiniaceae</taxon>
        <taxon>Botrytis</taxon>
    </lineage>
</organism>
<proteinExistence type="predicted"/>
<evidence type="ECO:0000313" key="2">
    <source>
        <dbReference type="EMBL" id="KAF7943742.1"/>
    </source>
</evidence>
<accession>A0A9P5IQ31</accession>
<evidence type="ECO:0000256" key="1">
    <source>
        <dbReference type="SAM" id="MobiDB-lite"/>
    </source>
</evidence>
<gene>
    <name evidence="2" type="ORF">EAE97_005812</name>
</gene>
<name>A0A9P5IQ31_9HELO</name>
<feature type="region of interest" description="Disordered" evidence="1">
    <location>
        <begin position="55"/>
        <end position="74"/>
    </location>
</feature>
<evidence type="ECO:0000313" key="3">
    <source>
        <dbReference type="Proteomes" id="UP000710849"/>
    </source>
</evidence>
<dbReference type="GeneID" id="62149401"/>
<keyword evidence="3" id="KW-1185">Reference proteome</keyword>
<dbReference type="RefSeq" id="XP_038732801.1">
    <property type="nucleotide sequence ID" value="XM_038876325.1"/>
</dbReference>
<sequence length="74" mass="8238">MWHVAYPSSVNAELSTLTDQLLHPKNKPESLEKAPCRFRVGGHWTIQCNAEQSGRQDKIDGAMGDGRWAMGDGR</sequence>